<dbReference type="PANTHER" id="PTHR11537:SF254">
    <property type="entry name" value="POTASSIUM VOLTAGE-GATED CHANNEL PROTEIN SHAB"/>
    <property type="match status" value="1"/>
</dbReference>
<evidence type="ECO:0000256" key="6">
    <source>
        <dbReference type="ARBA" id="ARBA00023136"/>
    </source>
</evidence>
<dbReference type="Proteomes" id="UP000563151">
    <property type="component" value="Unassembled WGS sequence"/>
</dbReference>
<dbReference type="GO" id="GO:0005249">
    <property type="term" value="F:voltage-gated potassium channel activity"/>
    <property type="evidence" value="ECO:0007669"/>
    <property type="project" value="InterPro"/>
</dbReference>
<feature type="transmembrane region" description="Helical" evidence="8">
    <location>
        <begin position="127"/>
        <end position="146"/>
    </location>
</feature>
<dbReference type="PANTHER" id="PTHR11537">
    <property type="entry name" value="VOLTAGE-GATED POTASSIUM CHANNEL"/>
    <property type="match status" value="1"/>
</dbReference>
<evidence type="ECO:0000313" key="11">
    <source>
        <dbReference type="Proteomes" id="UP000563151"/>
    </source>
</evidence>
<dbReference type="Pfam" id="PF07885">
    <property type="entry name" value="Ion_trans_2"/>
    <property type="match status" value="1"/>
</dbReference>
<dbReference type="InterPro" id="IPR013099">
    <property type="entry name" value="K_chnl_dom"/>
</dbReference>
<evidence type="ECO:0000256" key="2">
    <source>
        <dbReference type="ARBA" id="ARBA00022448"/>
    </source>
</evidence>
<dbReference type="InterPro" id="IPR028325">
    <property type="entry name" value="VG_K_chnl"/>
</dbReference>
<dbReference type="SUPFAM" id="SSF81324">
    <property type="entry name" value="Voltage-gated potassium channels"/>
    <property type="match status" value="1"/>
</dbReference>
<dbReference type="Gene3D" id="1.20.120.350">
    <property type="entry name" value="Voltage-gated potassium channels. Chain C"/>
    <property type="match status" value="1"/>
</dbReference>
<evidence type="ECO:0000256" key="8">
    <source>
        <dbReference type="SAM" id="Phobius"/>
    </source>
</evidence>
<evidence type="ECO:0000313" key="10">
    <source>
        <dbReference type="EMBL" id="MBC2399969.1"/>
    </source>
</evidence>
<gene>
    <name evidence="10" type="ORF">HGG79_19715</name>
</gene>
<comment type="subcellular location">
    <subcellularLocation>
        <location evidence="1">Membrane</location>
        <topology evidence="1">Multi-pass membrane protein</topology>
    </subcellularLocation>
</comment>
<protein>
    <submittedName>
        <fullName evidence="10">Potassium channel family protein</fullName>
    </submittedName>
</protein>
<dbReference type="GO" id="GO:0008076">
    <property type="term" value="C:voltage-gated potassium channel complex"/>
    <property type="evidence" value="ECO:0007669"/>
    <property type="project" value="InterPro"/>
</dbReference>
<keyword evidence="7 10" id="KW-0407">Ion channel</keyword>
<organism evidence="10 11">
    <name type="scientific">Clostridium tetanomorphum</name>
    <dbReference type="NCBI Taxonomy" id="1553"/>
    <lineage>
        <taxon>Bacteria</taxon>
        <taxon>Bacillati</taxon>
        <taxon>Bacillota</taxon>
        <taxon>Clostridia</taxon>
        <taxon>Eubacteriales</taxon>
        <taxon>Clostridiaceae</taxon>
        <taxon>Clostridium</taxon>
    </lineage>
</organism>
<evidence type="ECO:0000256" key="3">
    <source>
        <dbReference type="ARBA" id="ARBA00022692"/>
    </source>
</evidence>
<feature type="transmembrane region" description="Helical" evidence="8">
    <location>
        <begin position="176"/>
        <end position="204"/>
    </location>
</feature>
<dbReference type="GO" id="GO:0001508">
    <property type="term" value="P:action potential"/>
    <property type="evidence" value="ECO:0007669"/>
    <property type="project" value="TreeGrafter"/>
</dbReference>
<feature type="transmembrane region" description="Helical" evidence="8">
    <location>
        <begin position="12"/>
        <end position="35"/>
    </location>
</feature>
<evidence type="ECO:0000256" key="1">
    <source>
        <dbReference type="ARBA" id="ARBA00004141"/>
    </source>
</evidence>
<evidence type="ECO:0000256" key="7">
    <source>
        <dbReference type="ARBA" id="ARBA00023303"/>
    </source>
</evidence>
<feature type="domain" description="Potassium channel" evidence="9">
    <location>
        <begin position="131"/>
        <end position="204"/>
    </location>
</feature>
<keyword evidence="5" id="KW-0406">Ion transport</keyword>
<dbReference type="EMBL" id="JAAZWO010000042">
    <property type="protein sequence ID" value="MBC2399969.1"/>
    <property type="molecule type" value="Genomic_DNA"/>
</dbReference>
<dbReference type="Gene3D" id="1.10.287.70">
    <property type="match status" value="1"/>
</dbReference>
<sequence length="250" mass="28682">MYNLKNNKKYFILYEITIAILALISLLILIISIMVPKEVEVLNLINNIILFIFATDYLVRLILSKDKKAFFRRNLIDLIAIIPFDPIFQVVKLTRLLRFVKIIRVLAIYSKFRKSIDNFIKTNSFNYVLWITLSILILGALGIHLCENMTLGNSLWWSFVTITTVGYGDISPKTPFGRLIAVFLMLTGIGFLSMLTGTIATFFINKGKNKNCDYRCETIKMIQNKLDNFDSLTKSDIDDICKVLNALKNS</sequence>
<evidence type="ECO:0000256" key="5">
    <source>
        <dbReference type="ARBA" id="ARBA00023065"/>
    </source>
</evidence>
<comment type="caution">
    <text evidence="10">The sequence shown here is derived from an EMBL/GenBank/DDBJ whole genome shotgun (WGS) entry which is preliminary data.</text>
</comment>
<dbReference type="AlphaFoldDB" id="A0A923J2J8"/>
<feature type="transmembrane region" description="Helical" evidence="8">
    <location>
        <begin position="41"/>
        <end position="63"/>
    </location>
</feature>
<accession>A0A923J2J8</accession>
<evidence type="ECO:0000256" key="4">
    <source>
        <dbReference type="ARBA" id="ARBA00022989"/>
    </source>
</evidence>
<evidence type="ECO:0000259" key="9">
    <source>
        <dbReference type="Pfam" id="PF07885"/>
    </source>
</evidence>
<dbReference type="InterPro" id="IPR027359">
    <property type="entry name" value="Volt_channel_dom_sf"/>
</dbReference>
<keyword evidence="11" id="KW-1185">Reference proteome</keyword>
<keyword evidence="6 8" id="KW-0472">Membrane</keyword>
<keyword evidence="4 8" id="KW-1133">Transmembrane helix</keyword>
<keyword evidence="3 8" id="KW-0812">Transmembrane</keyword>
<proteinExistence type="predicted"/>
<reference evidence="10 11" key="1">
    <citation type="submission" date="2020-04" db="EMBL/GenBank/DDBJ databases">
        <title>Genomic insights into acetone-butanol-ethanol (ABE) fermentation by sequencing solventogenic clostridia strains.</title>
        <authorList>
            <person name="Brown S."/>
        </authorList>
    </citation>
    <scope>NUCLEOTIDE SEQUENCE [LARGE SCALE GENOMIC DNA]</scope>
    <source>
        <strain evidence="10 11">DJ011</strain>
    </source>
</reference>
<keyword evidence="2" id="KW-0813">Transport</keyword>
<name>A0A923J2J8_CLOTT</name>